<evidence type="ECO:0000256" key="1">
    <source>
        <dbReference type="SAM" id="SignalP"/>
    </source>
</evidence>
<evidence type="ECO:0000313" key="4">
    <source>
        <dbReference type="Proteomes" id="UP000675940"/>
    </source>
</evidence>
<keyword evidence="3" id="KW-0326">Glycosidase</keyword>
<feature type="domain" description="Phosphodiester glycosidase" evidence="2">
    <location>
        <begin position="78"/>
        <end position="224"/>
    </location>
</feature>
<dbReference type="Proteomes" id="UP000675940">
    <property type="component" value="Unassembled WGS sequence"/>
</dbReference>
<dbReference type="Pfam" id="PF09992">
    <property type="entry name" value="NAGPA"/>
    <property type="match status" value="1"/>
</dbReference>
<organism evidence="3 4">
    <name type="scientific">Sagittula salina</name>
    <dbReference type="NCBI Taxonomy" id="2820268"/>
    <lineage>
        <taxon>Bacteria</taxon>
        <taxon>Pseudomonadati</taxon>
        <taxon>Pseudomonadota</taxon>
        <taxon>Alphaproteobacteria</taxon>
        <taxon>Rhodobacterales</taxon>
        <taxon>Roseobacteraceae</taxon>
        <taxon>Sagittula</taxon>
    </lineage>
</organism>
<accession>A0A940MN57</accession>
<evidence type="ECO:0000259" key="2">
    <source>
        <dbReference type="Pfam" id="PF09992"/>
    </source>
</evidence>
<feature type="signal peptide" evidence="1">
    <location>
        <begin position="1"/>
        <end position="25"/>
    </location>
</feature>
<protein>
    <submittedName>
        <fullName evidence="3">Phosphodiester glycosidase family protein</fullName>
    </submittedName>
</protein>
<comment type="caution">
    <text evidence="3">The sequence shown here is derived from an EMBL/GenBank/DDBJ whole genome shotgun (WGS) entry which is preliminary data.</text>
</comment>
<keyword evidence="1" id="KW-0732">Signal</keyword>
<dbReference type="AlphaFoldDB" id="A0A940MN57"/>
<name>A0A940MN57_9RHOB</name>
<dbReference type="InterPro" id="IPR018711">
    <property type="entry name" value="NAGPA"/>
</dbReference>
<dbReference type="EMBL" id="JAGISH010000001">
    <property type="protein sequence ID" value="MBP0481583.1"/>
    <property type="molecule type" value="Genomic_DNA"/>
</dbReference>
<keyword evidence="3" id="KW-0378">Hydrolase</keyword>
<dbReference type="GO" id="GO:0016798">
    <property type="term" value="F:hydrolase activity, acting on glycosyl bonds"/>
    <property type="evidence" value="ECO:0007669"/>
    <property type="project" value="UniProtKB-KW"/>
</dbReference>
<reference evidence="3" key="1">
    <citation type="submission" date="2021-03" db="EMBL/GenBank/DDBJ databases">
        <title>Sagittula salina sp. nov. strain M10.9X isolated from the marine waste.</title>
        <authorList>
            <person name="Satari L."/>
            <person name="Molina-Menor E."/>
            <person name="Vidal-Verdu A."/>
            <person name="Pascual J."/>
            <person name="Pereto J."/>
            <person name="Porcar M."/>
        </authorList>
    </citation>
    <scope>NUCLEOTIDE SEQUENCE</scope>
    <source>
        <strain evidence="3">M10.9X</strain>
    </source>
</reference>
<feature type="chain" id="PRO_5036956668" evidence="1">
    <location>
        <begin position="26"/>
        <end position="250"/>
    </location>
</feature>
<gene>
    <name evidence="3" type="ORF">J5474_03635</name>
</gene>
<dbReference type="RefSeq" id="WP_209359392.1">
    <property type="nucleotide sequence ID" value="NZ_JAGISH010000001.1"/>
</dbReference>
<proteinExistence type="predicted"/>
<evidence type="ECO:0000313" key="3">
    <source>
        <dbReference type="EMBL" id="MBP0481583.1"/>
    </source>
</evidence>
<sequence>MRRLVLLAAFAMVAVAVAAAPRAQAVTCENLAFEGNRYAVCTVNPAQEDLRLYLDDAKGKRIGQFSRLNELAAQNGKRVVFAMNAGMYHENRAPVGHYVEDGKEAMRVISSPGPGNFGLLPNGVFCLTDTRARVYETRDFLAQKPACRDATQSGPMLVIDGDLHPRFLADSTSRYIRNGVGTTKDGKRAVFVISQNLVNFHDFARFFRDGLKLPDALFLDGNISRLYAPDLGRDDLGRRMGPIVAVTEPR</sequence>
<keyword evidence="4" id="KW-1185">Reference proteome</keyword>